<feature type="compositionally biased region" description="Polar residues" evidence="1">
    <location>
        <begin position="184"/>
        <end position="204"/>
    </location>
</feature>
<comment type="caution">
    <text evidence="2">The sequence shown here is derived from an EMBL/GenBank/DDBJ whole genome shotgun (WGS) entry which is preliminary data.</text>
</comment>
<dbReference type="AlphaFoldDB" id="A0A9W9DJW1"/>
<reference evidence="2" key="1">
    <citation type="submission" date="2022-08" db="EMBL/GenBank/DDBJ databases">
        <authorList>
            <consortium name="DOE Joint Genome Institute"/>
            <person name="Min B."/>
            <person name="Riley R."/>
            <person name="Sierra-Patev S."/>
            <person name="Naranjo-Ortiz M."/>
            <person name="Looney B."/>
            <person name="Konkel Z."/>
            <person name="Slot J.C."/>
            <person name="Sakamoto Y."/>
            <person name="Steenwyk J.L."/>
            <person name="Rokas A."/>
            <person name="Carro J."/>
            <person name="Camarero S."/>
            <person name="Ferreira P."/>
            <person name="Molpeceres G."/>
            <person name="Ruiz-Duenas F.J."/>
            <person name="Serrano A."/>
            <person name="Henrissat B."/>
            <person name="Drula E."/>
            <person name="Hughes K.W."/>
            <person name="Mata J.L."/>
            <person name="Ishikawa N.K."/>
            <person name="Vargas-Isla R."/>
            <person name="Ushijima S."/>
            <person name="Smith C.A."/>
            <person name="Ahrendt S."/>
            <person name="Andreopoulos W."/>
            <person name="He G."/>
            <person name="Labutti K."/>
            <person name="Lipzen A."/>
            <person name="Ng V."/>
            <person name="Sandor L."/>
            <person name="Barry K."/>
            <person name="Martinez A.T."/>
            <person name="Xiao Y."/>
            <person name="Gibbons J.G."/>
            <person name="Terashima K."/>
            <person name="Hibbett D.S."/>
            <person name="Grigoriev I.V."/>
        </authorList>
    </citation>
    <scope>NUCLEOTIDE SEQUENCE</scope>
    <source>
        <strain evidence="2">Sp2 HRB7682 ss15</strain>
    </source>
</reference>
<evidence type="ECO:0000313" key="3">
    <source>
        <dbReference type="Proteomes" id="UP001150238"/>
    </source>
</evidence>
<dbReference type="Proteomes" id="UP001150238">
    <property type="component" value="Unassembled WGS sequence"/>
</dbReference>
<name>A0A9W9DJW1_9AGAR</name>
<evidence type="ECO:0000256" key="1">
    <source>
        <dbReference type="SAM" id="MobiDB-lite"/>
    </source>
</evidence>
<reference evidence="2" key="2">
    <citation type="journal article" date="2023" name="Proc. Natl. Acad. Sci. U.S.A.">
        <title>A global phylogenomic analysis of the shiitake genus Lentinula.</title>
        <authorList>
            <person name="Sierra-Patev S."/>
            <person name="Min B."/>
            <person name="Naranjo-Ortiz M."/>
            <person name="Looney B."/>
            <person name="Konkel Z."/>
            <person name="Slot J.C."/>
            <person name="Sakamoto Y."/>
            <person name="Steenwyk J.L."/>
            <person name="Rokas A."/>
            <person name="Carro J."/>
            <person name="Camarero S."/>
            <person name="Ferreira P."/>
            <person name="Molpeceres G."/>
            <person name="Ruiz-Duenas F.J."/>
            <person name="Serrano A."/>
            <person name="Henrissat B."/>
            <person name="Drula E."/>
            <person name="Hughes K.W."/>
            <person name="Mata J.L."/>
            <person name="Ishikawa N.K."/>
            <person name="Vargas-Isla R."/>
            <person name="Ushijima S."/>
            <person name="Smith C.A."/>
            <person name="Donoghue J."/>
            <person name="Ahrendt S."/>
            <person name="Andreopoulos W."/>
            <person name="He G."/>
            <person name="LaButti K."/>
            <person name="Lipzen A."/>
            <person name="Ng V."/>
            <person name="Riley R."/>
            <person name="Sandor L."/>
            <person name="Barry K."/>
            <person name="Martinez A.T."/>
            <person name="Xiao Y."/>
            <person name="Gibbons J.G."/>
            <person name="Terashima K."/>
            <person name="Grigoriev I.V."/>
            <person name="Hibbett D."/>
        </authorList>
    </citation>
    <scope>NUCLEOTIDE SEQUENCE</scope>
    <source>
        <strain evidence="2">Sp2 HRB7682 ss15</strain>
    </source>
</reference>
<feature type="region of interest" description="Disordered" evidence="1">
    <location>
        <begin position="181"/>
        <end position="211"/>
    </location>
</feature>
<organism evidence="2 3">
    <name type="scientific">Lentinula lateritia</name>
    <dbReference type="NCBI Taxonomy" id="40482"/>
    <lineage>
        <taxon>Eukaryota</taxon>
        <taxon>Fungi</taxon>
        <taxon>Dikarya</taxon>
        <taxon>Basidiomycota</taxon>
        <taxon>Agaricomycotina</taxon>
        <taxon>Agaricomycetes</taxon>
        <taxon>Agaricomycetidae</taxon>
        <taxon>Agaricales</taxon>
        <taxon>Marasmiineae</taxon>
        <taxon>Omphalotaceae</taxon>
        <taxon>Lentinula</taxon>
    </lineage>
</organism>
<protein>
    <submittedName>
        <fullName evidence="2">Uncharacterized protein</fullName>
    </submittedName>
</protein>
<dbReference type="EMBL" id="JANVFS010000027">
    <property type="protein sequence ID" value="KAJ4472572.1"/>
    <property type="molecule type" value="Genomic_DNA"/>
</dbReference>
<sequence length="235" mass="26454">MDHSQAPSTLQWPPRTPDILGITKFCRNNFGWTAEHVLKRFHADLWPAVIMRMLSSKYLRFNEKNAEILVPRLQSEFNIDAKGRPYPSMLSATVRNKNSLQLQGMSSRDAISTTFTTDFFIQLTGLVGSVSTSSRRVNVPAAMIAVALQQADKIFDLNKRLGPPPSHIIHVELGVLERHIKPSGSGQNHQGNPTKRKYSTGSNETNEHKRHLHPAPKHLGVIELTDSDDRIFPYI</sequence>
<proteinExistence type="predicted"/>
<evidence type="ECO:0000313" key="2">
    <source>
        <dbReference type="EMBL" id="KAJ4472572.1"/>
    </source>
</evidence>
<gene>
    <name evidence="2" type="ORF">C8J55DRAFT_563321</name>
</gene>
<accession>A0A9W9DJW1</accession>